<keyword evidence="1" id="KW-0812">Transmembrane</keyword>
<reference evidence="2 3" key="1">
    <citation type="submission" date="2019-01" db="EMBL/GenBank/DDBJ databases">
        <authorList>
            <person name="Zhang S."/>
        </authorList>
    </citation>
    <scope>NUCLEOTIDE SEQUENCE [LARGE SCALE GENOMIC DNA]</scope>
    <source>
        <strain evidence="2 3">1626</strain>
    </source>
</reference>
<organism evidence="2 3">
    <name type="scientific">Luteimonas yindakuii</name>
    <dbReference type="NCBI Taxonomy" id="2565782"/>
    <lineage>
        <taxon>Bacteria</taxon>
        <taxon>Pseudomonadati</taxon>
        <taxon>Pseudomonadota</taxon>
        <taxon>Gammaproteobacteria</taxon>
        <taxon>Lysobacterales</taxon>
        <taxon>Lysobacteraceae</taxon>
        <taxon>Luteimonas</taxon>
    </lineage>
</organism>
<comment type="caution">
    <text evidence="2">The sequence shown here is derived from an EMBL/GenBank/DDBJ whole genome shotgun (WGS) entry which is preliminary data.</text>
</comment>
<proteinExistence type="predicted"/>
<keyword evidence="1" id="KW-1133">Transmembrane helix</keyword>
<sequence length="62" mass="6353">MRNRIFGAIGIIWGGAILLNWLTSSAPAGSGAYQGGSTAAVVFGAVMFGAGLYYVFKKPAQA</sequence>
<dbReference type="EMBL" id="SPUH01000001">
    <property type="protein sequence ID" value="TKS54379.1"/>
    <property type="molecule type" value="Genomic_DNA"/>
</dbReference>
<name>A0A4Z1RJS9_9GAMM</name>
<keyword evidence="1" id="KW-0472">Membrane</keyword>
<gene>
    <name evidence="2" type="ORF">E4582_06075</name>
</gene>
<keyword evidence="3" id="KW-1185">Reference proteome</keyword>
<feature type="transmembrane region" description="Helical" evidence="1">
    <location>
        <begin position="35"/>
        <end position="56"/>
    </location>
</feature>
<evidence type="ECO:0000313" key="3">
    <source>
        <dbReference type="Proteomes" id="UP000298681"/>
    </source>
</evidence>
<accession>A0A4Z1RJS9</accession>
<dbReference type="Proteomes" id="UP000298681">
    <property type="component" value="Unassembled WGS sequence"/>
</dbReference>
<protein>
    <submittedName>
        <fullName evidence="2">Uncharacterized protein</fullName>
    </submittedName>
</protein>
<dbReference type="RefSeq" id="WP_134673757.1">
    <property type="nucleotide sequence ID" value="NZ_SPUH01000001.1"/>
</dbReference>
<evidence type="ECO:0000256" key="1">
    <source>
        <dbReference type="SAM" id="Phobius"/>
    </source>
</evidence>
<feature type="transmembrane region" description="Helical" evidence="1">
    <location>
        <begin position="5"/>
        <end position="23"/>
    </location>
</feature>
<evidence type="ECO:0000313" key="2">
    <source>
        <dbReference type="EMBL" id="TKS54379.1"/>
    </source>
</evidence>
<dbReference type="AlphaFoldDB" id="A0A4Z1RJS9"/>